<dbReference type="InterPro" id="IPR039329">
    <property type="entry name" value="SIAE"/>
</dbReference>
<dbReference type="PANTHER" id="PTHR22901:SF0">
    <property type="entry name" value="SIALATE O-ACETYLESTERASE"/>
    <property type="match status" value="1"/>
</dbReference>
<keyword evidence="5" id="KW-1185">Reference proteome</keyword>
<evidence type="ECO:0000259" key="3">
    <source>
        <dbReference type="Pfam" id="PF03629"/>
    </source>
</evidence>
<feature type="signal peptide" evidence="2">
    <location>
        <begin position="1"/>
        <end position="19"/>
    </location>
</feature>
<dbReference type="InterPro" id="IPR005181">
    <property type="entry name" value="SASA"/>
</dbReference>
<proteinExistence type="predicted"/>
<evidence type="ECO:0000256" key="2">
    <source>
        <dbReference type="SAM" id="SignalP"/>
    </source>
</evidence>
<gene>
    <name evidence="4" type="ORF">SAMN04488033_101181</name>
</gene>
<evidence type="ECO:0000256" key="1">
    <source>
        <dbReference type="ARBA" id="ARBA00022801"/>
    </source>
</evidence>
<dbReference type="Pfam" id="PF03629">
    <property type="entry name" value="SASA"/>
    <property type="match status" value="1"/>
</dbReference>
<dbReference type="InterPro" id="IPR036514">
    <property type="entry name" value="SGNH_hydro_sf"/>
</dbReference>
<evidence type="ECO:0000313" key="4">
    <source>
        <dbReference type="EMBL" id="SFF59065.1"/>
    </source>
</evidence>
<dbReference type="RefSeq" id="WP_093302096.1">
    <property type="nucleotide sequence ID" value="NZ_FOOH01000001.1"/>
</dbReference>
<accession>A0A1I2JW56</accession>
<feature type="domain" description="Sialate O-acetylesterase" evidence="3">
    <location>
        <begin position="287"/>
        <end position="396"/>
    </location>
</feature>
<dbReference type="SUPFAM" id="SSF52266">
    <property type="entry name" value="SGNH hydrolase"/>
    <property type="match status" value="1"/>
</dbReference>
<dbReference type="Gene3D" id="3.40.50.1110">
    <property type="entry name" value="SGNH hydrolase"/>
    <property type="match status" value="1"/>
</dbReference>
<dbReference type="Proteomes" id="UP000199116">
    <property type="component" value="Unassembled WGS sequence"/>
</dbReference>
<sequence>MRCLLLTFVLLLAFRPMHSQITFADIFTDNMVLQRDQPIRIWGIAPPQSKISIYFQNKVESVVTDVKGNWEVVFDEQPANSNPQELILKSPQQTITLNNLLIGDVWLLLGQSNMEWPMSGEMHFEEELKDANNKQLRFYNPKYIGKNIYGKAYNQDERKKLAGGELFYDKKWEESDTSTFKAMSAIGYYFGKQISNKKGIPVGLINLSIGGAPLETFIALETLKKNKKFSKKTGSNWLYNAHLPDWIRERGRENINGNQVENNSNGPNHGYKPGFAFSTGIAPILKMPIKGILWYQGESNAQEKERVEEYPELQKLMIQDYRKKWENPNLPFYWVQLSSIDTINYDSHFWPEFRDGQRRLLEEMKNVGMAVSSDIGARHDVHPRNKKAVGNRLARWALNQEYGQDVLVSGPLPKSAIYKNDSIIVDFEYIGNGLSVSNSKSLRGFSLNGKTEAAAKLKGDKVFIKTSEKPKFIYYNWQPWATGNLINSEGLPASTFKMEVMKRD</sequence>
<dbReference type="PANTHER" id="PTHR22901">
    <property type="entry name" value="SIALATE O-ACETYLESTERASE"/>
    <property type="match status" value="1"/>
</dbReference>
<keyword evidence="2" id="KW-0732">Signal</keyword>
<evidence type="ECO:0000313" key="5">
    <source>
        <dbReference type="Proteomes" id="UP000199116"/>
    </source>
</evidence>
<dbReference type="GO" id="GO:0005975">
    <property type="term" value="P:carbohydrate metabolic process"/>
    <property type="evidence" value="ECO:0007669"/>
    <property type="project" value="TreeGrafter"/>
</dbReference>
<feature type="chain" id="PRO_5011744502" evidence="2">
    <location>
        <begin position="20"/>
        <end position="504"/>
    </location>
</feature>
<dbReference type="GO" id="GO:0001681">
    <property type="term" value="F:sialate O-acetylesterase activity"/>
    <property type="evidence" value="ECO:0007669"/>
    <property type="project" value="InterPro"/>
</dbReference>
<keyword evidence="1" id="KW-0378">Hydrolase</keyword>
<protein>
    <submittedName>
        <fullName evidence="4">Sialate O-acetylesterase</fullName>
    </submittedName>
</protein>
<reference evidence="5" key="1">
    <citation type="submission" date="2016-10" db="EMBL/GenBank/DDBJ databases">
        <authorList>
            <person name="Varghese N."/>
            <person name="Submissions S."/>
        </authorList>
    </citation>
    <scope>NUCLEOTIDE SEQUENCE [LARGE SCALE GENOMIC DNA]</scope>
    <source>
        <strain evidence="5">DSM 23515</strain>
    </source>
</reference>
<dbReference type="EMBL" id="FOOH01000001">
    <property type="protein sequence ID" value="SFF59065.1"/>
    <property type="molecule type" value="Genomic_DNA"/>
</dbReference>
<organism evidence="4 5">
    <name type="scientific">Salegentibacter agarivorans</name>
    <dbReference type="NCBI Taxonomy" id="345907"/>
    <lineage>
        <taxon>Bacteria</taxon>
        <taxon>Pseudomonadati</taxon>
        <taxon>Bacteroidota</taxon>
        <taxon>Flavobacteriia</taxon>
        <taxon>Flavobacteriales</taxon>
        <taxon>Flavobacteriaceae</taxon>
        <taxon>Salegentibacter</taxon>
    </lineage>
</organism>
<name>A0A1I2JW56_9FLAO</name>
<dbReference type="AlphaFoldDB" id="A0A1I2JW56"/>